<dbReference type="RefSeq" id="WP_130360829.1">
    <property type="nucleotide sequence ID" value="NZ_SGXC01000003.1"/>
</dbReference>
<dbReference type="PRINTS" id="PR00420">
    <property type="entry name" value="RNGMNOXGNASE"/>
</dbReference>
<dbReference type="InterPro" id="IPR002938">
    <property type="entry name" value="FAD-bd"/>
</dbReference>
<evidence type="ECO:0000313" key="5">
    <source>
        <dbReference type="Proteomes" id="UP000292445"/>
    </source>
</evidence>
<gene>
    <name evidence="4" type="ORF">EV675_4865</name>
</gene>
<dbReference type="PROSITE" id="PS51257">
    <property type="entry name" value="PROKAR_LIPOPROTEIN"/>
    <property type="match status" value="1"/>
</dbReference>
<organism evidence="4 5">
    <name type="scientific">Pigmentiphaga kullae</name>
    <dbReference type="NCBI Taxonomy" id="151784"/>
    <lineage>
        <taxon>Bacteria</taxon>
        <taxon>Pseudomonadati</taxon>
        <taxon>Pseudomonadota</taxon>
        <taxon>Betaproteobacteria</taxon>
        <taxon>Burkholderiales</taxon>
        <taxon>Alcaligenaceae</taxon>
        <taxon>Pigmentiphaga</taxon>
    </lineage>
</organism>
<evidence type="ECO:0000259" key="3">
    <source>
        <dbReference type="Pfam" id="PF01494"/>
    </source>
</evidence>
<dbReference type="PANTHER" id="PTHR13789">
    <property type="entry name" value="MONOOXYGENASE"/>
    <property type="match status" value="1"/>
</dbReference>
<dbReference type="Pfam" id="PF01494">
    <property type="entry name" value="FAD_binding_3"/>
    <property type="match status" value="1"/>
</dbReference>
<dbReference type="OrthoDB" id="9147239at2"/>
<protein>
    <submittedName>
        <fullName evidence="4">2-polyprenyl-6-methoxyphenol hydroxylase-like FAD-dependent oxidoreductase</fullName>
    </submittedName>
</protein>
<dbReference type="InterPro" id="IPR036188">
    <property type="entry name" value="FAD/NAD-bd_sf"/>
</dbReference>
<feature type="domain" description="FAD-binding" evidence="3">
    <location>
        <begin position="7"/>
        <end position="340"/>
    </location>
</feature>
<dbReference type="AlphaFoldDB" id="A0A4Q7N815"/>
<proteinExistence type="predicted"/>
<dbReference type="GO" id="GO:0071949">
    <property type="term" value="F:FAD binding"/>
    <property type="evidence" value="ECO:0007669"/>
    <property type="project" value="InterPro"/>
</dbReference>
<evidence type="ECO:0000256" key="1">
    <source>
        <dbReference type="ARBA" id="ARBA00023002"/>
    </source>
</evidence>
<comment type="caution">
    <text evidence="4">The sequence shown here is derived from an EMBL/GenBank/DDBJ whole genome shotgun (WGS) entry which is preliminary data.</text>
</comment>
<dbReference type="EMBL" id="SGXC01000003">
    <property type="protein sequence ID" value="RZS78222.1"/>
    <property type="molecule type" value="Genomic_DNA"/>
</dbReference>
<dbReference type="GO" id="GO:0004497">
    <property type="term" value="F:monooxygenase activity"/>
    <property type="evidence" value="ECO:0007669"/>
    <property type="project" value="UniProtKB-KW"/>
</dbReference>
<accession>A0A4Q7N815</accession>
<dbReference type="InterPro" id="IPR050493">
    <property type="entry name" value="FAD-dep_Monooxygenase_BioMet"/>
</dbReference>
<evidence type="ECO:0000256" key="2">
    <source>
        <dbReference type="ARBA" id="ARBA00023033"/>
    </source>
</evidence>
<dbReference type="Gene3D" id="3.30.9.10">
    <property type="entry name" value="D-Amino Acid Oxidase, subunit A, domain 2"/>
    <property type="match status" value="1"/>
</dbReference>
<dbReference type="Proteomes" id="UP000292445">
    <property type="component" value="Unassembled WGS sequence"/>
</dbReference>
<name>A0A4Q7N815_9BURK</name>
<reference evidence="4 5" key="1">
    <citation type="submission" date="2019-02" db="EMBL/GenBank/DDBJ databases">
        <title>Genomic Encyclopedia of Type Strains, Phase IV (KMG-IV): sequencing the most valuable type-strain genomes for metagenomic binning, comparative biology and taxonomic classification.</title>
        <authorList>
            <person name="Goeker M."/>
        </authorList>
    </citation>
    <scope>NUCLEOTIDE SEQUENCE [LARGE SCALE GENOMIC DNA]</scope>
    <source>
        <strain evidence="4 5">K24</strain>
    </source>
</reference>
<sequence length="389" mass="42216">MPRIDHALIVGAGIAGCSAAIALAQQGMRVTLVEKQRAWRFQSSGLFIYSNGLRALREIGVLAPILQAGFAVPGGRNRYFGPDGAFIVETVYPCLDGLPAILGIKRAELHRILAARIEELGIELKLGTTVARLPPGQDDGPMRVALSDGTQAACDLLIGADGIRSQVRAEAFPELVPSYSGFGVWRSVHDRPRDLDAKIMMMGTGKRLGIMPISDEKLYLFGVMLEPRDAWYERAGWPALMRERFAEFRGPAAPFLDQLGEGAEVLYTGVEEVIAPLPWHRGRVLLIGDAAHASTPFMGQGGAMALEDAVVLAEELASEGALEQALLAFGRRRHPMCRLVQDVSRQVGQAGALEDAEGCARRDQALRREGQAKVDAFFAELERLRPAGR</sequence>
<evidence type="ECO:0000313" key="4">
    <source>
        <dbReference type="EMBL" id="RZS78222.1"/>
    </source>
</evidence>
<keyword evidence="2" id="KW-0503">Monooxygenase</keyword>
<dbReference type="PANTHER" id="PTHR13789:SF309">
    <property type="entry name" value="PUTATIVE (AFU_ORTHOLOGUE AFUA_6G14510)-RELATED"/>
    <property type="match status" value="1"/>
</dbReference>
<keyword evidence="1" id="KW-0560">Oxidoreductase</keyword>
<dbReference type="SUPFAM" id="SSF51905">
    <property type="entry name" value="FAD/NAD(P)-binding domain"/>
    <property type="match status" value="1"/>
</dbReference>
<dbReference type="Gene3D" id="3.50.50.60">
    <property type="entry name" value="FAD/NAD(P)-binding domain"/>
    <property type="match status" value="1"/>
</dbReference>
<keyword evidence="5" id="KW-1185">Reference proteome</keyword>